<evidence type="ECO:0000313" key="3">
    <source>
        <dbReference type="Proteomes" id="UP000031668"/>
    </source>
</evidence>
<evidence type="ECO:0000313" key="2">
    <source>
        <dbReference type="EMBL" id="KII73704.1"/>
    </source>
</evidence>
<comment type="caution">
    <text evidence="2">The sequence shown here is derived from an EMBL/GenBank/DDBJ whole genome shotgun (WGS) entry which is preliminary data.</text>
</comment>
<keyword evidence="3" id="KW-1185">Reference proteome</keyword>
<feature type="region of interest" description="Disordered" evidence="1">
    <location>
        <begin position="38"/>
        <end position="57"/>
    </location>
</feature>
<proteinExistence type="predicted"/>
<accession>A0A0C2J7C5</accession>
<dbReference type="AlphaFoldDB" id="A0A0C2J7C5"/>
<name>A0A0C2J7C5_THEKT</name>
<gene>
    <name evidence="2" type="ORF">RF11_14055</name>
</gene>
<sequence length="120" mass="13894">MNIERRISSLEIRSSTPFNRRRYNLSLNNVEMEVINQEEASNTTVDDGSSSRSTSTFSSFTDRTMIGEINIMLCEIRNINTELRKAISDQKALKRRIEMTSVALSDIQEFYLKPTRFLGY</sequence>
<reference evidence="2 3" key="1">
    <citation type="journal article" date="2014" name="Genome Biol. Evol.">
        <title>The genome of the myxosporean Thelohanellus kitauei shows adaptations to nutrient acquisition within its fish host.</title>
        <authorList>
            <person name="Yang Y."/>
            <person name="Xiong J."/>
            <person name="Zhou Z."/>
            <person name="Huo F."/>
            <person name="Miao W."/>
            <person name="Ran C."/>
            <person name="Liu Y."/>
            <person name="Zhang J."/>
            <person name="Feng J."/>
            <person name="Wang M."/>
            <person name="Wang M."/>
            <person name="Wang L."/>
            <person name="Yao B."/>
        </authorList>
    </citation>
    <scope>NUCLEOTIDE SEQUENCE [LARGE SCALE GENOMIC DNA]</scope>
    <source>
        <strain evidence="2">Wuqing</strain>
    </source>
</reference>
<protein>
    <submittedName>
        <fullName evidence="2">Uncharacterized protein</fullName>
    </submittedName>
</protein>
<organism evidence="2 3">
    <name type="scientific">Thelohanellus kitauei</name>
    <name type="common">Myxosporean</name>
    <dbReference type="NCBI Taxonomy" id="669202"/>
    <lineage>
        <taxon>Eukaryota</taxon>
        <taxon>Metazoa</taxon>
        <taxon>Cnidaria</taxon>
        <taxon>Myxozoa</taxon>
        <taxon>Myxosporea</taxon>
        <taxon>Bivalvulida</taxon>
        <taxon>Platysporina</taxon>
        <taxon>Myxobolidae</taxon>
        <taxon>Thelohanellus</taxon>
    </lineage>
</organism>
<dbReference type="EMBL" id="JWZT01000702">
    <property type="protein sequence ID" value="KII73704.1"/>
    <property type="molecule type" value="Genomic_DNA"/>
</dbReference>
<evidence type="ECO:0000256" key="1">
    <source>
        <dbReference type="SAM" id="MobiDB-lite"/>
    </source>
</evidence>
<feature type="compositionally biased region" description="Low complexity" evidence="1">
    <location>
        <begin position="43"/>
        <end position="57"/>
    </location>
</feature>
<dbReference type="Proteomes" id="UP000031668">
    <property type="component" value="Unassembled WGS sequence"/>
</dbReference>